<dbReference type="RefSeq" id="WP_248352998.1">
    <property type="nucleotide sequence ID" value="NZ_AP025591.1"/>
</dbReference>
<organism evidence="2 3">
    <name type="scientific">Anaeromyxobacter oryzae</name>
    <dbReference type="NCBI Taxonomy" id="2918170"/>
    <lineage>
        <taxon>Bacteria</taxon>
        <taxon>Pseudomonadati</taxon>
        <taxon>Myxococcota</taxon>
        <taxon>Myxococcia</taxon>
        <taxon>Myxococcales</taxon>
        <taxon>Cystobacterineae</taxon>
        <taxon>Anaeromyxobacteraceae</taxon>
        <taxon>Anaeromyxobacter</taxon>
    </lineage>
</organism>
<feature type="transmembrane region" description="Helical" evidence="1">
    <location>
        <begin position="279"/>
        <end position="301"/>
    </location>
</feature>
<keyword evidence="3" id="KW-1185">Reference proteome</keyword>
<keyword evidence="1" id="KW-0472">Membrane</keyword>
<dbReference type="PANTHER" id="PTHR35337:SF1">
    <property type="entry name" value="SLR1478 PROTEIN"/>
    <property type="match status" value="1"/>
</dbReference>
<reference evidence="3" key="1">
    <citation type="journal article" date="2022" name="Int. J. Syst. Evol. Microbiol.">
        <title>Anaeromyxobacter oryzae sp. nov., Anaeromyxobacter diazotrophicus sp. nov. and Anaeromyxobacter paludicola sp. nov., isolated from paddy soils.</title>
        <authorList>
            <person name="Itoh H."/>
            <person name="Xu Z."/>
            <person name="Mise K."/>
            <person name="Masuda Y."/>
            <person name="Ushijima N."/>
            <person name="Hayakawa C."/>
            <person name="Shiratori Y."/>
            <person name="Senoo K."/>
        </authorList>
    </citation>
    <scope>NUCLEOTIDE SEQUENCE [LARGE SCALE GENOMIC DNA]</scope>
    <source>
        <strain evidence="3">Red232</strain>
    </source>
</reference>
<evidence type="ECO:0000313" key="3">
    <source>
        <dbReference type="Proteomes" id="UP001162891"/>
    </source>
</evidence>
<dbReference type="PANTHER" id="PTHR35337">
    <property type="entry name" value="SLR1478 PROTEIN"/>
    <property type="match status" value="1"/>
</dbReference>
<dbReference type="Proteomes" id="UP001162891">
    <property type="component" value="Chromosome"/>
</dbReference>
<evidence type="ECO:0000313" key="2">
    <source>
        <dbReference type="EMBL" id="BDG04582.1"/>
    </source>
</evidence>
<protein>
    <submittedName>
        <fullName evidence="2">Membrane protein</fullName>
    </submittedName>
</protein>
<feature type="transmembrane region" description="Helical" evidence="1">
    <location>
        <begin position="307"/>
        <end position="325"/>
    </location>
</feature>
<dbReference type="Pfam" id="PF01944">
    <property type="entry name" value="SpoIIM"/>
    <property type="match status" value="1"/>
</dbReference>
<feature type="transmembrane region" description="Helical" evidence="1">
    <location>
        <begin position="241"/>
        <end position="259"/>
    </location>
</feature>
<keyword evidence="1" id="KW-1133">Transmembrane helix</keyword>
<accession>A0ABN6MXR5</accession>
<feature type="transmembrane region" description="Helical" evidence="1">
    <location>
        <begin position="110"/>
        <end position="129"/>
    </location>
</feature>
<feature type="transmembrane region" description="Helical" evidence="1">
    <location>
        <begin position="204"/>
        <end position="221"/>
    </location>
</feature>
<name>A0ABN6MXR5_9BACT</name>
<evidence type="ECO:0000256" key="1">
    <source>
        <dbReference type="SAM" id="Phobius"/>
    </source>
</evidence>
<dbReference type="InterPro" id="IPR002798">
    <property type="entry name" value="SpoIIM-like"/>
</dbReference>
<dbReference type="EMBL" id="AP025591">
    <property type="protein sequence ID" value="BDG04582.1"/>
    <property type="molecule type" value="Genomic_DNA"/>
</dbReference>
<proteinExistence type="predicted"/>
<keyword evidence="1" id="KW-0812">Transmembrane</keyword>
<gene>
    <name evidence="2" type="ORF">AMOR_35780</name>
</gene>
<sequence>MTVALKSAAFRAEREASWRELEALVAAVEKGGVGALDPRALARLPALYRAALSSLSVARAISLDRNVLDYLESLCGRSYLAVYGTRRHLRDALADFFVRRFPRAVRAHRWHLLVSWALILAGAVAGFALTRADPERFYAFVDAAYAQGRGPASSTESLREVLYAHDEGAARMLKTFAMFLFSNNARVGLLCFAIGFAGAVPAGLLLFSNGLVLGAFGALYHSRGLSLDFWGWILPHGITELTAVALCGAAGLAIGQALVFPGREERLAGLARRGRDAGVLALGAVALFFCAALVEGLFRQLVHAVPVRYAVALGSLGVLYAYLFTSGRADR</sequence>